<feature type="compositionally biased region" description="Polar residues" evidence="1">
    <location>
        <begin position="29"/>
        <end position="39"/>
    </location>
</feature>
<name>A0A2P6MPM9_9EUKA</name>
<comment type="caution">
    <text evidence="2">The sequence shown here is derived from an EMBL/GenBank/DDBJ whole genome shotgun (WGS) entry which is preliminary data.</text>
</comment>
<feature type="region of interest" description="Disordered" evidence="1">
    <location>
        <begin position="26"/>
        <end position="45"/>
    </location>
</feature>
<evidence type="ECO:0000256" key="1">
    <source>
        <dbReference type="SAM" id="MobiDB-lite"/>
    </source>
</evidence>
<gene>
    <name evidence="2" type="ORF">PROFUN_16731</name>
</gene>
<evidence type="ECO:0000313" key="3">
    <source>
        <dbReference type="Proteomes" id="UP000241769"/>
    </source>
</evidence>
<proteinExistence type="predicted"/>
<dbReference type="Proteomes" id="UP000241769">
    <property type="component" value="Unassembled WGS sequence"/>
</dbReference>
<evidence type="ECO:0000313" key="2">
    <source>
        <dbReference type="EMBL" id="PRP73659.1"/>
    </source>
</evidence>
<protein>
    <submittedName>
        <fullName evidence="2">Uncharacterized protein</fullName>
    </submittedName>
</protein>
<keyword evidence="3" id="KW-1185">Reference proteome</keyword>
<organism evidence="2 3">
    <name type="scientific">Planoprotostelium fungivorum</name>
    <dbReference type="NCBI Taxonomy" id="1890364"/>
    <lineage>
        <taxon>Eukaryota</taxon>
        <taxon>Amoebozoa</taxon>
        <taxon>Evosea</taxon>
        <taxon>Variosea</taxon>
        <taxon>Cavosteliida</taxon>
        <taxon>Cavosteliaceae</taxon>
        <taxon>Planoprotostelium</taxon>
    </lineage>
</organism>
<sequence length="58" mass="6583">MATSQDIPAENMQDWVEIPTLTITEAPENLSQSNPSTARTSRRQTIVEKIRVRLQSQD</sequence>
<reference evidence="2 3" key="1">
    <citation type="journal article" date="2018" name="Genome Biol. Evol.">
        <title>Multiple Roots of Fruiting Body Formation in Amoebozoa.</title>
        <authorList>
            <person name="Hillmann F."/>
            <person name="Forbes G."/>
            <person name="Novohradska S."/>
            <person name="Ferling I."/>
            <person name="Riege K."/>
            <person name="Groth M."/>
            <person name="Westermann M."/>
            <person name="Marz M."/>
            <person name="Spaller T."/>
            <person name="Winckler T."/>
            <person name="Schaap P."/>
            <person name="Glockner G."/>
        </authorList>
    </citation>
    <scope>NUCLEOTIDE SEQUENCE [LARGE SCALE GENOMIC DNA]</scope>
    <source>
        <strain evidence="2 3">Jena</strain>
    </source>
</reference>
<accession>A0A2P6MPM9</accession>
<feature type="non-terminal residue" evidence="2">
    <location>
        <position position="58"/>
    </location>
</feature>
<dbReference type="AlphaFoldDB" id="A0A2P6MPM9"/>
<dbReference type="EMBL" id="MDYQ01000582">
    <property type="protein sequence ID" value="PRP73659.1"/>
    <property type="molecule type" value="Genomic_DNA"/>
</dbReference>
<dbReference type="InParanoid" id="A0A2P6MPM9"/>